<dbReference type="InterPro" id="IPR009057">
    <property type="entry name" value="Homeodomain-like_sf"/>
</dbReference>
<proteinExistence type="predicted"/>
<evidence type="ECO:0000313" key="1">
    <source>
        <dbReference type="EMBL" id="KAF9945670.1"/>
    </source>
</evidence>
<dbReference type="OrthoDB" id="2324990at2759"/>
<evidence type="ECO:0000313" key="2">
    <source>
        <dbReference type="Proteomes" id="UP000749646"/>
    </source>
</evidence>
<organism evidence="1 2">
    <name type="scientific">Modicella reniformis</name>
    <dbReference type="NCBI Taxonomy" id="1440133"/>
    <lineage>
        <taxon>Eukaryota</taxon>
        <taxon>Fungi</taxon>
        <taxon>Fungi incertae sedis</taxon>
        <taxon>Mucoromycota</taxon>
        <taxon>Mortierellomycotina</taxon>
        <taxon>Mortierellomycetes</taxon>
        <taxon>Mortierellales</taxon>
        <taxon>Mortierellaceae</taxon>
        <taxon>Modicella</taxon>
    </lineage>
</organism>
<accession>A0A9P6LW64</accession>
<name>A0A9P6LW64_9FUNG</name>
<evidence type="ECO:0008006" key="3">
    <source>
        <dbReference type="Google" id="ProtNLM"/>
    </source>
</evidence>
<dbReference type="Proteomes" id="UP000749646">
    <property type="component" value="Unassembled WGS sequence"/>
</dbReference>
<comment type="caution">
    <text evidence="1">The sequence shown here is derived from an EMBL/GenBank/DDBJ whole genome shotgun (WGS) entry which is preliminary data.</text>
</comment>
<dbReference type="AlphaFoldDB" id="A0A9P6LW64"/>
<feature type="non-terminal residue" evidence="1">
    <location>
        <position position="1"/>
    </location>
</feature>
<reference evidence="1" key="1">
    <citation type="journal article" date="2020" name="Fungal Divers.">
        <title>Resolving the Mortierellaceae phylogeny through synthesis of multi-gene phylogenetics and phylogenomics.</title>
        <authorList>
            <person name="Vandepol N."/>
            <person name="Liber J."/>
            <person name="Desiro A."/>
            <person name="Na H."/>
            <person name="Kennedy M."/>
            <person name="Barry K."/>
            <person name="Grigoriev I.V."/>
            <person name="Miller A.N."/>
            <person name="O'Donnell K."/>
            <person name="Stajich J.E."/>
            <person name="Bonito G."/>
        </authorList>
    </citation>
    <scope>NUCLEOTIDE SEQUENCE</scope>
    <source>
        <strain evidence="1">MES-2147</strain>
    </source>
</reference>
<protein>
    <recommendedName>
        <fullName evidence="3">Transposase</fullName>
    </recommendedName>
</protein>
<sequence>GSSNVSSFKVIREGQSTHQVAKRLDICHNSVRRTLMRNKENVPKKPGGRPRKLDENMINHLKLNLKRGVFKSAVEANKGSKQDTNNAYFHLNC</sequence>
<dbReference type="SUPFAM" id="SSF46689">
    <property type="entry name" value="Homeodomain-like"/>
    <property type="match status" value="1"/>
</dbReference>
<gene>
    <name evidence="1" type="ORF">BGZ65_010499</name>
</gene>
<keyword evidence="2" id="KW-1185">Reference proteome</keyword>
<dbReference type="EMBL" id="JAAAHW010007944">
    <property type="protein sequence ID" value="KAF9945670.1"/>
    <property type="molecule type" value="Genomic_DNA"/>
</dbReference>